<dbReference type="Gene3D" id="3.90.25.10">
    <property type="entry name" value="UDP-galactose 4-epimerase, domain 1"/>
    <property type="match status" value="1"/>
</dbReference>
<accession>A0A2T4Z4B2</accession>
<dbReference type="InterPro" id="IPR036291">
    <property type="entry name" value="NAD(P)-bd_dom_sf"/>
</dbReference>
<dbReference type="EMBL" id="PZZP01000002">
    <property type="protein sequence ID" value="PTM56716.1"/>
    <property type="molecule type" value="Genomic_DNA"/>
</dbReference>
<dbReference type="PANTHER" id="PTHR43725">
    <property type="entry name" value="UDP-GLUCOSE 4-EPIMERASE"/>
    <property type="match status" value="1"/>
</dbReference>
<dbReference type="SUPFAM" id="SSF51735">
    <property type="entry name" value="NAD(P)-binding Rossmann-fold domains"/>
    <property type="match status" value="1"/>
</dbReference>
<name>A0A2T4Z4B2_9BACL</name>
<dbReference type="InterPro" id="IPR001509">
    <property type="entry name" value="Epimerase_deHydtase"/>
</dbReference>
<keyword evidence="4" id="KW-0299">Galactose metabolism</keyword>
<evidence type="ECO:0000313" key="8">
    <source>
        <dbReference type="EMBL" id="PTM56716.1"/>
    </source>
</evidence>
<comment type="similarity">
    <text evidence="2">Belongs to the NAD(P)-dependent epimerase/dehydratase family.</text>
</comment>
<dbReference type="GO" id="GO:0006012">
    <property type="term" value="P:galactose metabolic process"/>
    <property type="evidence" value="ECO:0007669"/>
    <property type="project" value="UniProtKB-KW"/>
</dbReference>
<dbReference type="RefSeq" id="WP_107728023.1">
    <property type="nucleotide sequence ID" value="NZ_PZZP01000002.1"/>
</dbReference>
<dbReference type="Gene3D" id="3.40.50.720">
    <property type="entry name" value="NAD(P)-binding Rossmann-like Domain"/>
    <property type="match status" value="1"/>
</dbReference>
<keyword evidence="9" id="KW-1185">Reference proteome</keyword>
<dbReference type="PANTHER" id="PTHR43725:SF53">
    <property type="entry name" value="UDP-ARABINOSE 4-EPIMERASE 1"/>
    <property type="match status" value="1"/>
</dbReference>
<evidence type="ECO:0000256" key="4">
    <source>
        <dbReference type="ARBA" id="ARBA00023144"/>
    </source>
</evidence>
<evidence type="ECO:0000256" key="3">
    <source>
        <dbReference type="ARBA" id="ARBA00018569"/>
    </source>
</evidence>
<protein>
    <recommendedName>
        <fullName evidence="3">UDP-glucose 4-epimerase</fullName>
    </recommendedName>
    <alternativeName>
        <fullName evidence="6">Galactowaldenase</fullName>
    </alternativeName>
    <alternativeName>
        <fullName evidence="5">UDP-galactose 4-epimerase</fullName>
    </alternativeName>
</protein>
<dbReference type="OrthoDB" id="9771073at2"/>
<organism evidence="8 9">
    <name type="scientific">Desmospora activa DSM 45169</name>
    <dbReference type="NCBI Taxonomy" id="1121389"/>
    <lineage>
        <taxon>Bacteria</taxon>
        <taxon>Bacillati</taxon>
        <taxon>Bacillota</taxon>
        <taxon>Bacilli</taxon>
        <taxon>Bacillales</taxon>
        <taxon>Thermoactinomycetaceae</taxon>
        <taxon>Desmospora</taxon>
    </lineage>
</organism>
<evidence type="ECO:0000256" key="1">
    <source>
        <dbReference type="ARBA" id="ARBA00004947"/>
    </source>
</evidence>
<reference evidence="8 9" key="1">
    <citation type="submission" date="2018-04" db="EMBL/GenBank/DDBJ databases">
        <title>Genomic Encyclopedia of Archaeal and Bacterial Type Strains, Phase II (KMG-II): from individual species to whole genera.</title>
        <authorList>
            <person name="Goeker M."/>
        </authorList>
    </citation>
    <scope>NUCLEOTIDE SEQUENCE [LARGE SCALE GENOMIC DNA]</scope>
    <source>
        <strain evidence="8 9">DSM 45169</strain>
    </source>
</reference>
<dbReference type="Proteomes" id="UP000241639">
    <property type="component" value="Unassembled WGS sequence"/>
</dbReference>
<evidence type="ECO:0000313" key="9">
    <source>
        <dbReference type="Proteomes" id="UP000241639"/>
    </source>
</evidence>
<feature type="domain" description="NAD-dependent epimerase/dehydratase" evidence="7">
    <location>
        <begin position="3"/>
        <end position="234"/>
    </location>
</feature>
<proteinExistence type="inferred from homology"/>
<comment type="pathway">
    <text evidence="1">Carbohydrate metabolism; galactose metabolism.</text>
</comment>
<dbReference type="Pfam" id="PF01370">
    <property type="entry name" value="Epimerase"/>
    <property type="match status" value="1"/>
</dbReference>
<evidence type="ECO:0000259" key="7">
    <source>
        <dbReference type="Pfam" id="PF01370"/>
    </source>
</evidence>
<gene>
    <name evidence="8" type="ORF">C8J48_3041</name>
</gene>
<keyword evidence="4" id="KW-0119">Carbohydrate metabolism</keyword>
<sequence>MKVLVTGGAGFIGSHIVDQLLETGHESIVVDNLATGDERFLPKEVPFYRVDIRDEQLFDIVRTERPDAVIHQAAQSSVPFSVDQPLGDADINIHGTIRLLEAARQCGVSKFIYASSAAVYGNPQYLPIDENHPVNPLSPYGISKFTPEYYLRAYQDLYGIPFTILRYANVYGQRQISKGEGAVIAIFLERILKGEPLRIDGDGEQTRDYIHVSDIAAANIAALSRAENQVLNIGTGISTSINELVQLLKKVSNKPISVSYGPDREGDIKHSYFDIDGARRHLMFKPKVSLEEGLIQSLDYLLQNRVLLQRGTAVTEL</sequence>
<dbReference type="AlphaFoldDB" id="A0A2T4Z4B2"/>
<evidence type="ECO:0000256" key="6">
    <source>
        <dbReference type="ARBA" id="ARBA00033067"/>
    </source>
</evidence>
<dbReference type="CDD" id="cd05256">
    <property type="entry name" value="UDP_AE_SDR_e"/>
    <property type="match status" value="1"/>
</dbReference>
<evidence type="ECO:0000256" key="2">
    <source>
        <dbReference type="ARBA" id="ARBA00007637"/>
    </source>
</evidence>
<comment type="caution">
    <text evidence="8">The sequence shown here is derived from an EMBL/GenBank/DDBJ whole genome shotgun (WGS) entry which is preliminary data.</text>
</comment>
<evidence type="ECO:0000256" key="5">
    <source>
        <dbReference type="ARBA" id="ARBA00031367"/>
    </source>
</evidence>